<dbReference type="eggNOG" id="KOG4308">
    <property type="taxonomic scope" value="Eukaryota"/>
</dbReference>
<dbReference type="HOGENOM" id="CLU_026826_1_0_1"/>
<dbReference type="GO" id="GO:0016301">
    <property type="term" value="F:kinase activity"/>
    <property type="evidence" value="ECO:0007669"/>
    <property type="project" value="UniProtKB-KW"/>
</dbReference>
<dbReference type="Gene3D" id="3.80.10.10">
    <property type="entry name" value="Ribonuclease Inhibitor"/>
    <property type="match status" value="2"/>
</dbReference>
<dbReference type="PANTHER" id="PTHR46761">
    <property type="entry name" value="RAN GTPASE-ACTIVATING PROTEIN 1"/>
    <property type="match status" value="1"/>
</dbReference>
<dbReference type="InterPro" id="IPR032675">
    <property type="entry name" value="LRR_dom_sf"/>
</dbReference>
<dbReference type="GeneID" id="7831748"/>
<sequence>MYTNLTRLTLNLQGNLIHDKGAQILGTVLQKCNKIEQLDLNLSENTIGKQGAQALFSSFTYFNNLQDLSLDIQNNKIGNNGAKSLSSALEKLQHLSALTLKLQRNLMSEKGLSSIYSSLTKFEDLISLYIDLEYDPIHKNANNQMSDNGETNLGITLKKQCNKLQKLTLNLKRNLIKYEDLLNLYSGLENCTHLQSLTLNISEKNILKTKLSEIQFSPIFKKLTNLSILNLDLDVDYGTILENLIPLSYNQLQTFSLNIRANFMKFDNVKIFVQTLDSCLNLTSFGLVIAKTNDIAKELKKSEIAYINYKICKYYRLVNKKIEL</sequence>
<keyword evidence="2" id="KW-1185">Reference proteome</keyword>
<dbReference type="AlphaFoldDB" id="Q229F4"/>
<dbReference type="InParanoid" id="Q229F4"/>
<keyword evidence="1" id="KW-0808">Transferase</keyword>
<proteinExistence type="predicted"/>
<dbReference type="SUPFAM" id="SSF52047">
    <property type="entry name" value="RNI-like"/>
    <property type="match status" value="1"/>
</dbReference>
<dbReference type="KEGG" id="tet:TTHERM_01417300"/>
<name>Q229F4_TETTS</name>
<evidence type="ECO:0000313" key="1">
    <source>
        <dbReference type="EMBL" id="EAR81919.3"/>
    </source>
</evidence>
<dbReference type="InterPro" id="IPR045203">
    <property type="entry name" value="RanGAP1/2"/>
</dbReference>
<dbReference type="GO" id="GO:0005096">
    <property type="term" value="F:GTPase activator activity"/>
    <property type="evidence" value="ECO:0007669"/>
    <property type="project" value="InterPro"/>
</dbReference>
<dbReference type="PANTHER" id="PTHR46761:SF2">
    <property type="entry name" value="RAN GTPASE-ACTIVATING PROTEIN 1"/>
    <property type="match status" value="1"/>
</dbReference>
<reference evidence="2" key="1">
    <citation type="journal article" date="2006" name="PLoS Biol.">
        <title>Macronuclear genome sequence of the ciliate Tetrahymena thermophila, a model eukaryote.</title>
        <authorList>
            <person name="Eisen J.A."/>
            <person name="Coyne R.S."/>
            <person name="Wu M."/>
            <person name="Wu D."/>
            <person name="Thiagarajan M."/>
            <person name="Wortman J.R."/>
            <person name="Badger J.H."/>
            <person name="Ren Q."/>
            <person name="Amedeo P."/>
            <person name="Jones K.M."/>
            <person name="Tallon L.J."/>
            <person name="Delcher A.L."/>
            <person name="Salzberg S.L."/>
            <person name="Silva J.C."/>
            <person name="Haas B.J."/>
            <person name="Majoros W.H."/>
            <person name="Farzad M."/>
            <person name="Carlton J.M."/>
            <person name="Smith R.K. Jr."/>
            <person name="Garg J."/>
            <person name="Pearlman R.E."/>
            <person name="Karrer K.M."/>
            <person name="Sun L."/>
            <person name="Manning G."/>
            <person name="Elde N.C."/>
            <person name="Turkewitz A.P."/>
            <person name="Asai D.J."/>
            <person name="Wilkes D.E."/>
            <person name="Wang Y."/>
            <person name="Cai H."/>
            <person name="Collins K."/>
            <person name="Stewart B.A."/>
            <person name="Lee S.R."/>
            <person name="Wilamowska K."/>
            <person name="Weinberg Z."/>
            <person name="Ruzzo W.L."/>
            <person name="Wloga D."/>
            <person name="Gaertig J."/>
            <person name="Frankel J."/>
            <person name="Tsao C.-C."/>
            <person name="Gorovsky M.A."/>
            <person name="Keeling P.J."/>
            <person name="Waller R.F."/>
            <person name="Patron N.J."/>
            <person name="Cherry J.M."/>
            <person name="Stover N.A."/>
            <person name="Krieger C.J."/>
            <person name="del Toro C."/>
            <person name="Ryder H.F."/>
            <person name="Williamson S.C."/>
            <person name="Barbeau R.A."/>
            <person name="Hamilton E.P."/>
            <person name="Orias E."/>
        </authorList>
    </citation>
    <scope>NUCLEOTIDE SEQUENCE [LARGE SCALE GENOMIC DNA]</scope>
    <source>
        <strain evidence="2">SB210</strain>
    </source>
</reference>
<dbReference type="RefSeq" id="XP_001029582.3">
    <property type="nucleotide sequence ID" value="XM_001029582.3"/>
</dbReference>
<gene>
    <name evidence="1" type="ORF">TTHERM_01417300</name>
</gene>
<organism evidence="1 2">
    <name type="scientific">Tetrahymena thermophila (strain SB210)</name>
    <dbReference type="NCBI Taxonomy" id="312017"/>
    <lineage>
        <taxon>Eukaryota</taxon>
        <taxon>Sar</taxon>
        <taxon>Alveolata</taxon>
        <taxon>Ciliophora</taxon>
        <taxon>Intramacronucleata</taxon>
        <taxon>Oligohymenophorea</taxon>
        <taxon>Hymenostomatida</taxon>
        <taxon>Tetrahymenina</taxon>
        <taxon>Tetrahymenidae</taxon>
        <taxon>Tetrahymena</taxon>
    </lineage>
</organism>
<protein>
    <submittedName>
        <fullName evidence="1">Kinase domain protein</fullName>
    </submittedName>
</protein>
<accession>Q229F4</accession>
<evidence type="ECO:0000313" key="2">
    <source>
        <dbReference type="Proteomes" id="UP000009168"/>
    </source>
</evidence>
<keyword evidence="1" id="KW-0418">Kinase</keyword>
<dbReference type="EMBL" id="GG662484">
    <property type="protein sequence ID" value="EAR81919.3"/>
    <property type="molecule type" value="Genomic_DNA"/>
</dbReference>
<dbReference type="OrthoDB" id="76105at2759"/>
<dbReference type="SMART" id="SM00368">
    <property type="entry name" value="LRR_RI"/>
    <property type="match status" value="2"/>
</dbReference>
<dbReference type="Proteomes" id="UP000009168">
    <property type="component" value="Unassembled WGS sequence"/>
</dbReference>